<dbReference type="PROSITE" id="PS50893">
    <property type="entry name" value="ABC_TRANSPORTER_2"/>
    <property type="match status" value="1"/>
</dbReference>
<dbReference type="SUPFAM" id="SSF52540">
    <property type="entry name" value="P-loop containing nucleoside triphosphate hydrolases"/>
    <property type="match status" value="1"/>
</dbReference>
<dbReference type="RefSeq" id="WP_274455801.1">
    <property type="nucleotide sequence ID" value="NZ_CP067097.1"/>
</dbReference>
<dbReference type="InterPro" id="IPR027417">
    <property type="entry name" value="P-loop_NTPase"/>
</dbReference>
<protein>
    <submittedName>
        <fullName evidence="5">Heme ABC exporter ATP-binding subunit CcmA</fullName>
    </submittedName>
</protein>
<dbReference type="Proteomes" id="UP001232973">
    <property type="component" value="Unassembled WGS sequence"/>
</dbReference>
<reference evidence="5 6" key="1">
    <citation type="submission" date="2023-07" db="EMBL/GenBank/DDBJ databases">
        <title>Genomic Encyclopedia of Type Strains, Phase IV (KMG-IV): sequencing the most valuable type-strain genomes for metagenomic binning, comparative biology and taxonomic classification.</title>
        <authorList>
            <person name="Goeker M."/>
        </authorList>
    </citation>
    <scope>NUCLEOTIDE SEQUENCE [LARGE SCALE GENOMIC DNA]</scope>
    <source>
        <strain evidence="5 6">DSM 4006</strain>
    </source>
</reference>
<accession>A0ABT9XDM5</accession>
<dbReference type="PROSITE" id="PS00211">
    <property type="entry name" value="ABC_TRANSPORTER_1"/>
    <property type="match status" value="1"/>
</dbReference>
<dbReference type="PANTHER" id="PTHR42939:SF1">
    <property type="entry name" value="ABC TRANSPORTER ATP-BINDING PROTEIN ALBC-RELATED"/>
    <property type="match status" value="1"/>
</dbReference>
<gene>
    <name evidence="5" type="ORF">J2S03_000200</name>
</gene>
<keyword evidence="6" id="KW-1185">Reference proteome</keyword>
<keyword evidence="1" id="KW-0813">Transport</keyword>
<organism evidence="5 6">
    <name type="scientific">Alicyclobacillus cycloheptanicus</name>
    <dbReference type="NCBI Taxonomy" id="1457"/>
    <lineage>
        <taxon>Bacteria</taxon>
        <taxon>Bacillati</taxon>
        <taxon>Bacillota</taxon>
        <taxon>Bacilli</taxon>
        <taxon>Bacillales</taxon>
        <taxon>Alicyclobacillaceae</taxon>
        <taxon>Alicyclobacillus</taxon>
    </lineage>
</organism>
<evidence type="ECO:0000256" key="2">
    <source>
        <dbReference type="ARBA" id="ARBA00022741"/>
    </source>
</evidence>
<dbReference type="InterPro" id="IPR051782">
    <property type="entry name" value="ABC_Transporter_VariousFunc"/>
</dbReference>
<dbReference type="EMBL" id="JAUSTP010000001">
    <property type="protein sequence ID" value="MDQ0188396.1"/>
    <property type="molecule type" value="Genomic_DNA"/>
</dbReference>
<name>A0ABT9XDM5_9BACL</name>
<dbReference type="InterPro" id="IPR003439">
    <property type="entry name" value="ABC_transporter-like_ATP-bd"/>
</dbReference>
<evidence type="ECO:0000313" key="5">
    <source>
        <dbReference type="EMBL" id="MDQ0188396.1"/>
    </source>
</evidence>
<dbReference type="Pfam" id="PF00005">
    <property type="entry name" value="ABC_tran"/>
    <property type="match status" value="1"/>
</dbReference>
<dbReference type="CDD" id="cd03230">
    <property type="entry name" value="ABC_DR_subfamily_A"/>
    <property type="match status" value="1"/>
</dbReference>
<evidence type="ECO:0000313" key="6">
    <source>
        <dbReference type="Proteomes" id="UP001232973"/>
    </source>
</evidence>
<dbReference type="SMART" id="SM00382">
    <property type="entry name" value="AAA"/>
    <property type="match status" value="1"/>
</dbReference>
<comment type="caution">
    <text evidence="5">The sequence shown here is derived from an EMBL/GenBank/DDBJ whole genome shotgun (WGS) entry which is preliminary data.</text>
</comment>
<keyword evidence="3 5" id="KW-0067">ATP-binding</keyword>
<feature type="domain" description="ABC transporter" evidence="4">
    <location>
        <begin position="2"/>
        <end position="207"/>
    </location>
</feature>
<dbReference type="InterPro" id="IPR017871">
    <property type="entry name" value="ABC_transporter-like_CS"/>
</dbReference>
<dbReference type="InterPro" id="IPR003593">
    <property type="entry name" value="AAA+_ATPase"/>
</dbReference>
<proteinExistence type="predicted"/>
<evidence type="ECO:0000256" key="1">
    <source>
        <dbReference type="ARBA" id="ARBA00022448"/>
    </source>
</evidence>
<evidence type="ECO:0000259" key="4">
    <source>
        <dbReference type="PROSITE" id="PS50893"/>
    </source>
</evidence>
<dbReference type="PANTHER" id="PTHR42939">
    <property type="entry name" value="ABC TRANSPORTER ATP-BINDING PROTEIN ALBC-RELATED"/>
    <property type="match status" value="1"/>
</dbReference>
<dbReference type="Gene3D" id="3.40.50.300">
    <property type="entry name" value="P-loop containing nucleotide triphosphate hydrolases"/>
    <property type="match status" value="1"/>
</dbReference>
<sequence>MLALADVTKEYDFRPVLANVNLTLEPGKRYALTAPNGSGKTTLLHMMCGLSRPSRGAVTWQGKPLSARARRQMGVVLQQGFLYGDLTAVENLLFYARLYGLSGARKLAQDWVQRVGLNDAADLKVKEFSKGMKQRLSLARALLHEPALLLLDEPYDGLDRTSRQLFQDVLSDRVRSGATVFLVTHQEDEARFADTHLTLQYGRLVEVR</sequence>
<keyword evidence="2" id="KW-0547">Nucleotide-binding</keyword>
<evidence type="ECO:0000256" key="3">
    <source>
        <dbReference type="ARBA" id="ARBA00022840"/>
    </source>
</evidence>
<dbReference type="GO" id="GO:0005524">
    <property type="term" value="F:ATP binding"/>
    <property type="evidence" value="ECO:0007669"/>
    <property type="project" value="UniProtKB-KW"/>
</dbReference>